<feature type="region of interest" description="Disordered" evidence="1">
    <location>
        <begin position="214"/>
        <end position="246"/>
    </location>
</feature>
<keyword evidence="2" id="KW-0472">Membrane</keyword>
<gene>
    <name evidence="4" type="ORF">Afil01_55520</name>
</gene>
<sequence>MKTFTRISAVAGTAFALLLGAPALAQAAEGNTGPTCDVAASKLGGTEFHGSVKIADFCRDAEGDTLKAVSVTAEHGAIKSAVAADGLSVAIDVDHMDLNREYVARITVTDGTDTATLTWATVVDPRGTEPAVIEIPATGTTYKGRVGGPGDSLDIHTFSLEKIVHGKGELKIAADGSLTYTYPDGVPGMEFYYRVTWQSKYNGPVFEVRKATIIADGPTGQHPSKPATDKGKGENAANGKDKLAQTGSPVPAIAAAGAGALALGGAGLWLTRRRKAA</sequence>
<feature type="transmembrane region" description="Helical" evidence="2">
    <location>
        <begin position="250"/>
        <end position="271"/>
    </location>
</feature>
<keyword evidence="5" id="KW-1185">Reference proteome</keyword>
<protein>
    <recommendedName>
        <fullName evidence="6">LPXTG-motif cell wall-anchored protein</fullName>
    </recommendedName>
</protein>
<proteinExistence type="predicted"/>
<feature type="compositionally biased region" description="Basic and acidic residues" evidence="1">
    <location>
        <begin position="227"/>
        <end position="243"/>
    </location>
</feature>
<organism evidence="4 5">
    <name type="scientific">Actinorhabdospora filicis</name>
    <dbReference type="NCBI Taxonomy" id="1785913"/>
    <lineage>
        <taxon>Bacteria</taxon>
        <taxon>Bacillati</taxon>
        <taxon>Actinomycetota</taxon>
        <taxon>Actinomycetes</taxon>
        <taxon>Micromonosporales</taxon>
        <taxon>Micromonosporaceae</taxon>
        <taxon>Actinorhabdospora</taxon>
    </lineage>
</organism>
<reference evidence="4" key="1">
    <citation type="submission" date="2023-03" db="EMBL/GenBank/DDBJ databases">
        <title>Actinorhabdospora filicis NBRC 111898.</title>
        <authorList>
            <person name="Ichikawa N."/>
            <person name="Sato H."/>
            <person name="Tonouchi N."/>
        </authorList>
    </citation>
    <scope>NUCLEOTIDE SEQUENCE</scope>
    <source>
        <strain evidence="4">NBRC 111898</strain>
    </source>
</reference>
<name>A0A9W6SRQ5_9ACTN</name>
<comment type="caution">
    <text evidence="4">The sequence shown here is derived from an EMBL/GenBank/DDBJ whole genome shotgun (WGS) entry which is preliminary data.</text>
</comment>
<dbReference type="EMBL" id="BSTX01000004">
    <property type="protein sequence ID" value="GLZ80745.1"/>
    <property type="molecule type" value="Genomic_DNA"/>
</dbReference>
<evidence type="ECO:0008006" key="6">
    <source>
        <dbReference type="Google" id="ProtNLM"/>
    </source>
</evidence>
<evidence type="ECO:0000256" key="1">
    <source>
        <dbReference type="SAM" id="MobiDB-lite"/>
    </source>
</evidence>
<accession>A0A9W6SRQ5</accession>
<evidence type="ECO:0000313" key="5">
    <source>
        <dbReference type="Proteomes" id="UP001165079"/>
    </source>
</evidence>
<dbReference type="NCBIfam" id="TIGR01167">
    <property type="entry name" value="LPXTG_anchor"/>
    <property type="match status" value="1"/>
</dbReference>
<keyword evidence="2" id="KW-1133">Transmembrane helix</keyword>
<feature type="signal peptide" evidence="3">
    <location>
        <begin position="1"/>
        <end position="27"/>
    </location>
</feature>
<feature type="chain" id="PRO_5040953184" description="LPXTG-motif cell wall-anchored protein" evidence="3">
    <location>
        <begin position="28"/>
        <end position="277"/>
    </location>
</feature>
<keyword evidence="2" id="KW-0812">Transmembrane</keyword>
<evidence type="ECO:0000313" key="4">
    <source>
        <dbReference type="EMBL" id="GLZ80745.1"/>
    </source>
</evidence>
<dbReference type="Proteomes" id="UP001165079">
    <property type="component" value="Unassembled WGS sequence"/>
</dbReference>
<dbReference type="AlphaFoldDB" id="A0A9W6SRQ5"/>
<evidence type="ECO:0000256" key="3">
    <source>
        <dbReference type="SAM" id="SignalP"/>
    </source>
</evidence>
<evidence type="ECO:0000256" key="2">
    <source>
        <dbReference type="SAM" id="Phobius"/>
    </source>
</evidence>
<keyword evidence="3" id="KW-0732">Signal</keyword>
<dbReference type="RefSeq" id="WP_285665987.1">
    <property type="nucleotide sequence ID" value="NZ_BSTX01000004.1"/>
</dbReference>